<dbReference type="EMBL" id="SMFU01000007">
    <property type="protein sequence ID" value="TCK08896.1"/>
    <property type="molecule type" value="Genomic_DNA"/>
</dbReference>
<evidence type="ECO:0008006" key="4">
    <source>
        <dbReference type="Google" id="ProtNLM"/>
    </source>
</evidence>
<protein>
    <recommendedName>
        <fullName evidence="4">DUF304 domain-containing protein</fullName>
    </recommendedName>
</protein>
<keyword evidence="1" id="KW-0472">Membrane</keyword>
<keyword evidence="3" id="KW-1185">Reference proteome</keyword>
<reference evidence="2 3" key="1">
    <citation type="submission" date="2019-03" db="EMBL/GenBank/DDBJ databases">
        <title>Genomic Encyclopedia of Archaeal and Bacterial Type Strains, Phase II (KMG-II): from individual species to whole genera.</title>
        <authorList>
            <person name="Goeker M."/>
        </authorList>
    </citation>
    <scope>NUCLEOTIDE SEQUENCE [LARGE SCALE GENOMIC DNA]</scope>
    <source>
        <strain evidence="2 3">DSM 27697</strain>
    </source>
</reference>
<dbReference type="RefSeq" id="WP_165900241.1">
    <property type="nucleotide sequence ID" value="NZ_SMFU01000007.1"/>
</dbReference>
<organism evidence="2 3">
    <name type="scientific">Marinobacterium mangrovicola</name>
    <dbReference type="NCBI Taxonomy" id="1476959"/>
    <lineage>
        <taxon>Bacteria</taxon>
        <taxon>Pseudomonadati</taxon>
        <taxon>Pseudomonadota</taxon>
        <taxon>Gammaproteobacteria</taxon>
        <taxon>Oceanospirillales</taxon>
        <taxon>Oceanospirillaceae</taxon>
        <taxon>Marinobacterium</taxon>
    </lineage>
</organism>
<evidence type="ECO:0000256" key="1">
    <source>
        <dbReference type="SAM" id="Phobius"/>
    </source>
</evidence>
<evidence type="ECO:0000313" key="2">
    <source>
        <dbReference type="EMBL" id="TCK08896.1"/>
    </source>
</evidence>
<proteinExistence type="predicted"/>
<evidence type="ECO:0000313" key="3">
    <source>
        <dbReference type="Proteomes" id="UP000294546"/>
    </source>
</evidence>
<comment type="caution">
    <text evidence="2">The sequence shown here is derived from an EMBL/GenBank/DDBJ whole genome shotgun (WGS) entry which is preliminary data.</text>
</comment>
<dbReference type="Proteomes" id="UP000294546">
    <property type="component" value="Unassembled WGS sequence"/>
</dbReference>
<feature type="transmembrane region" description="Helical" evidence="1">
    <location>
        <begin position="33"/>
        <end position="51"/>
    </location>
</feature>
<keyword evidence="1" id="KW-0812">Transmembrane</keyword>
<dbReference type="AlphaFoldDB" id="A0A4V2PEG6"/>
<name>A0A4V2PEG6_9GAMM</name>
<gene>
    <name evidence="2" type="ORF">CLV83_0992</name>
</gene>
<sequence length="168" mass="18981">MRSIKILRSARKQSTGMTYKLDKKFLWRSKLKIIAMGLVFIVAGTAFTYAMALEENWKFLLGIFFIYLGFKKFKELKYWEANNNKISLEISQDAISVSDMTEARSLKVSSITKAVIQPIHGKIKSIVIHSSGGGITRLEGFENMDKIASQLKGVLGESNVKTAKIFHR</sequence>
<keyword evidence="1" id="KW-1133">Transmembrane helix</keyword>
<accession>A0A4V2PEG6</accession>